<dbReference type="STRING" id="2903.R1D9H2"/>
<protein>
    <recommendedName>
        <fullName evidence="1">SET domain-containing protein</fullName>
    </recommendedName>
</protein>
<dbReference type="AlphaFoldDB" id="A0A0D3IKI7"/>
<dbReference type="GeneID" id="17257919"/>
<dbReference type="OMA" id="YWRARVG"/>
<dbReference type="EnsemblProtists" id="EOD07501">
    <property type="protein sequence ID" value="EOD07501"/>
    <property type="gene ID" value="EMIHUDRAFT_218460"/>
</dbReference>
<evidence type="ECO:0000313" key="3">
    <source>
        <dbReference type="Proteomes" id="UP000013827"/>
    </source>
</evidence>
<organism evidence="2 3">
    <name type="scientific">Emiliania huxleyi (strain CCMP1516)</name>
    <dbReference type="NCBI Taxonomy" id="280463"/>
    <lineage>
        <taxon>Eukaryota</taxon>
        <taxon>Haptista</taxon>
        <taxon>Haptophyta</taxon>
        <taxon>Prymnesiophyceae</taxon>
        <taxon>Isochrysidales</taxon>
        <taxon>Noelaerhabdaceae</taxon>
        <taxon>Emiliania</taxon>
    </lineage>
</organism>
<dbReference type="PROSITE" id="PS50280">
    <property type="entry name" value="SET"/>
    <property type="match status" value="1"/>
</dbReference>
<dbReference type="KEGG" id="ehx:EMIHUDRAFT_218460"/>
<dbReference type="Gene3D" id="2.170.270.10">
    <property type="entry name" value="SET domain"/>
    <property type="match status" value="1"/>
</dbReference>
<dbReference type="RefSeq" id="XP_005764201.1">
    <property type="nucleotide sequence ID" value="XM_005764144.1"/>
</dbReference>
<reference evidence="2" key="2">
    <citation type="submission" date="2024-10" db="UniProtKB">
        <authorList>
            <consortium name="EnsemblProtists"/>
        </authorList>
    </citation>
    <scope>IDENTIFICATION</scope>
</reference>
<dbReference type="RefSeq" id="XP_005759930.1">
    <property type="nucleotide sequence ID" value="XM_005759873.1"/>
</dbReference>
<reference evidence="3" key="1">
    <citation type="journal article" date="2013" name="Nature">
        <title>Pan genome of the phytoplankton Emiliania underpins its global distribution.</title>
        <authorList>
            <person name="Read B.A."/>
            <person name="Kegel J."/>
            <person name="Klute M.J."/>
            <person name="Kuo A."/>
            <person name="Lefebvre S.C."/>
            <person name="Maumus F."/>
            <person name="Mayer C."/>
            <person name="Miller J."/>
            <person name="Monier A."/>
            <person name="Salamov A."/>
            <person name="Young J."/>
            <person name="Aguilar M."/>
            <person name="Claverie J.M."/>
            <person name="Frickenhaus S."/>
            <person name="Gonzalez K."/>
            <person name="Herman E.K."/>
            <person name="Lin Y.C."/>
            <person name="Napier J."/>
            <person name="Ogata H."/>
            <person name="Sarno A.F."/>
            <person name="Shmutz J."/>
            <person name="Schroeder D."/>
            <person name="de Vargas C."/>
            <person name="Verret F."/>
            <person name="von Dassow P."/>
            <person name="Valentin K."/>
            <person name="Van de Peer Y."/>
            <person name="Wheeler G."/>
            <person name="Dacks J.B."/>
            <person name="Delwiche C.F."/>
            <person name="Dyhrman S.T."/>
            <person name="Glockner G."/>
            <person name="John U."/>
            <person name="Richards T."/>
            <person name="Worden A.Z."/>
            <person name="Zhang X."/>
            <person name="Grigoriev I.V."/>
            <person name="Allen A.E."/>
            <person name="Bidle K."/>
            <person name="Borodovsky M."/>
            <person name="Bowler C."/>
            <person name="Brownlee C."/>
            <person name="Cock J.M."/>
            <person name="Elias M."/>
            <person name="Gladyshev V.N."/>
            <person name="Groth M."/>
            <person name="Guda C."/>
            <person name="Hadaegh A."/>
            <person name="Iglesias-Rodriguez M.D."/>
            <person name="Jenkins J."/>
            <person name="Jones B.M."/>
            <person name="Lawson T."/>
            <person name="Leese F."/>
            <person name="Lindquist E."/>
            <person name="Lobanov A."/>
            <person name="Lomsadze A."/>
            <person name="Malik S.B."/>
            <person name="Marsh M.E."/>
            <person name="Mackinder L."/>
            <person name="Mock T."/>
            <person name="Mueller-Roeber B."/>
            <person name="Pagarete A."/>
            <person name="Parker M."/>
            <person name="Probert I."/>
            <person name="Quesneville H."/>
            <person name="Raines C."/>
            <person name="Rensing S.A."/>
            <person name="Riano-Pachon D.M."/>
            <person name="Richier S."/>
            <person name="Rokitta S."/>
            <person name="Shiraiwa Y."/>
            <person name="Soanes D.M."/>
            <person name="van der Giezen M."/>
            <person name="Wahlund T.M."/>
            <person name="Williams B."/>
            <person name="Wilson W."/>
            <person name="Wolfe G."/>
            <person name="Wurch L.L."/>
        </authorList>
    </citation>
    <scope>NUCLEOTIDE SEQUENCE</scope>
</reference>
<dbReference type="Proteomes" id="UP000013827">
    <property type="component" value="Unassembled WGS sequence"/>
</dbReference>
<dbReference type="InterPro" id="IPR046341">
    <property type="entry name" value="SET_dom_sf"/>
</dbReference>
<dbReference type="SMART" id="SM00317">
    <property type="entry name" value="SET"/>
    <property type="match status" value="1"/>
</dbReference>
<dbReference type="GeneID" id="17253620"/>
<dbReference type="SUPFAM" id="SSF82199">
    <property type="entry name" value="SET domain"/>
    <property type="match status" value="1"/>
</dbReference>
<evidence type="ECO:0000259" key="1">
    <source>
        <dbReference type="PROSITE" id="PS50280"/>
    </source>
</evidence>
<dbReference type="eggNOG" id="ENOG502S3NK">
    <property type="taxonomic scope" value="Eukaryota"/>
</dbReference>
<feature type="domain" description="SET" evidence="1">
    <location>
        <begin position="140"/>
        <end position="262"/>
    </location>
</feature>
<evidence type="ECO:0000313" key="2">
    <source>
        <dbReference type="EnsemblProtists" id="EOD11772"/>
    </source>
</evidence>
<dbReference type="InterPro" id="IPR001214">
    <property type="entry name" value="SET_dom"/>
</dbReference>
<proteinExistence type="predicted"/>
<dbReference type="EnsemblProtists" id="EOD11772">
    <property type="protein sequence ID" value="EOD11772"/>
    <property type="gene ID" value="EMIHUDRAFT_247720"/>
</dbReference>
<dbReference type="KEGG" id="ehx:EMIHUDRAFT_247720"/>
<dbReference type="HOGENOM" id="CLU_941450_0_0_1"/>
<dbReference type="PaxDb" id="2903-EOD07501"/>
<name>A0A0D3IKI7_EMIH1</name>
<sequence>MPDRAPSPAYAGAAVGWLTKRRFAVPPAVEAAAAQAVLPAAGQADEMQWLLSLLPGLKERERRALARHVEKSTRAVVSCVPDAASSASETEGPAAAGSLSWPDDVAFSNDYEWDGRVPPAVLERYGRRGVRRRRRAGPCTRVEVRKIDDESHPAHGERGLFAAVALPCGARVLDYVGCVSLGEHEDRSSDYVSEFGEEGELCLDARRVGNEARFVNDFRNTGRRQNVEFRLRRASDGELRQGVYVCARNGVAAGEELLISYGKSYWRARVGDLDAFITRLPGESGGAGAVRGRDSL</sequence>
<accession>A0A0D3IKI7</accession>
<keyword evidence="3" id="KW-1185">Reference proteome</keyword>
<dbReference type="Pfam" id="PF00856">
    <property type="entry name" value="SET"/>
    <property type="match status" value="1"/>
</dbReference>